<keyword evidence="1" id="KW-0812">Transmembrane</keyword>
<keyword evidence="1" id="KW-0472">Membrane</keyword>
<feature type="transmembrane region" description="Helical" evidence="1">
    <location>
        <begin position="17"/>
        <end position="39"/>
    </location>
</feature>
<protein>
    <recommendedName>
        <fullName evidence="3">Inner membrane protein YbiR</fullName>
    </recommendedName>
</protein>
<comment type="caution">
    <text evidence="2">The sequence shown here is derived from an EMBL/GenBank/DDBJ whole genome shotgun (WGS) entry which is preliminary data.</text>
</comment>
<feature type="transmembrane region" description="Helical" evidence="1">
    <location>
        <begin position="51"/>
        <end position="77"/>
    </location>
</feature>
<name>A0A645JI70_9ZZZZ</name>
<reference evidence="2" key="1">
    <citation type="submission" date="2019-08" db="EMBL/GenBank/DDBJ databases">
        <authorList>
            <person name="Kucharzyk K."/>
            <person name="Murdoch R.W."/>
            <person name="Higgins S."/>
            <person name="Loffler F."/>
        </authorList>
    </citation>
    <scope>NUCLEOTIDE SEQUENCE</scope>
</reference>
<gene>
    <name evidence="2" type="ORF">SDC9_211143</name>
</gene>
<evidence type="ECO:0008006" key="3">
    <source>
        <dbReference type="Google" id="ProtNLM"/>
    </source>
</evidence>
<organism evidence="2">
    <name type="scientific">bioreactor metagenome</name>
    <dbReference type="NCBI Taxonomy" id="1076179"/>
    <lineage>
        <taxon>unclassified sequences</taxon>
        <taxon>metagenomes</taxon>
        <taxon>ecological metagenomes</taxon>
    </lineage>
</organism>
<proteinExistence type="predicted"/>
<evidence type="ECO:0000256" key="1">
    <source>
        <dbReference type="SAM" id="Phobius"/>
    </source>
</evidence>
<dbReference type="EMBL" id="VSSQ01142730">
    <property type="protein sequence ID" value="MPN63385.1"/>
    <property type="molecule type" value="Genomic_DNA"/>
</dbReference>
<accession>A0A645JI70</accession>
<keyword evidence="1" id="KW-1133">Transmembrane helix</keyword>
<feature type="transmembrane region" description="Helical" evidence="1">
    <location>
        <begin position="117"/>
        <end position="139"/>
    </location>
</feature>
<sequence length="142" mass="15742">MLIVIFFAPRLLLKVDYILLITFVLFFLFTDSVTNIPIIKTFFAGLLNSKLSVLLASAGLSQIISNVPAAVLISGFTMHYRELLYGVSVGGLGTLVASLASLISYKLYIHEYKSARYIRIFSMINFGMLFILIAVIILIGKL</sequence>
<feature type="transmembrane region" description="Helical" evidence="1">
    <location>
        <begin position="83"/>
        <end position="105"/>
    </location>
</feature>
<dbReference type="AlphaFoldDB" id="A0A645JI70"/>
<evidence type="ECO:0000313" key="2">
    <source>
        <dbReference type="EMBL" id="MPN63385.1"/>
    </source>
</evidence>